<reference evidence="3" key="1">
    <citation type="journal article" date="2019" name="Curr. Biol.">
        <title>Genome Sequence of Striga asiatica Provides Insight into the Evolution of Plant Parasitism.</title>
        <authorList>
            <person name="Yoshida S."/>
            <person name="Kim S."/>
            <person name="Wafula E.K."/>
            <person name="Tanskanen J."/>
            <person name="Kim Y.M."/>
            <person name="Honaas L."/>
            <person name="Yang Z."/>
            <person name="Spallek T."/>
            <person name="Conn C.E."/>
            <person name="Ichihashi Y."/>
            <person name="Cheong K."/>
            <person name="Cui S."/>
            <person name="Der J.P."/>
            <person name="Gundlach H."/>
            <person name="Jiao Y."/>
            <person name="Hori C."/>
            <person name="Ishida J.K."/>
            <person name="Kasahara H."/>
            <person name="Kiba T."/>
            <person name="Kim M.S."/>
            <person name="Koo N."/>
            <person name="Laohavisit A."/>
            <person name="Lee Y.H."/>
            <person name="Lumba S."/>
            <person name="McCourt P."/>
            <person name="Mortimer J.C."/>
            <person name="Mutuku J.M."/>
            <person name="Nomura T."/>
            <person name="Sasaki-Sekimoto Y."/>
            <person name="Seto Y."/>
            <person name="Wang Y."/>
            <person name="Wakatake T."/>
            <person name="Sakakibara H."/>
            <person name="Demura T."/>
            <person name="Yamaguchi S."/>
            <person name="Yoneyama K."/>
            <person name="Manabe R.I."/>
            <person name="Nelson D.C."/>
            <person name="Schulman A.H."/>
            <person name="Timko M.P."/>
            <person name="dePamphilis C.W."/>
            <person name="Choi D."/>
            <person name="Shirasu K."/>
        </authorList>
    </citation>
    <scope>NUCLEOTIDE SEQUENCE [LARGE SCALE GENOMIC DNA]</scope>
    <source>
        <strain evidence="3">cv. UVA1</strain>
    </source>
</reference>
<proteinExistence type="predicted"/>
<dbReference type="AlphaFoldDB" id="A0A5A7PNE3"/>
<evidence type="ECO:0000313" key="3">
    <source>
        <dbReference type="Proteomes" id="UP000325081"/>
    </source>
</evidence>
<name>A0A5A7PNE3_STRAF</name>
<dbReference type="Proteomes" id="UP000325081">
    <property type="component" value="Unassembled WGS sequence"/>
</dbReference>
<evidence type="ECO:0000313" key="2">
    <source>
        <dbReference type="EMBL" id="GER34269.1"/>
    </source>
</evidence>
<keyword evidence="3" id="KW-1185">Reference proteome</keyword>
<protein>
    <submittedName>
        <fullName evidence="2">FAD-binding Berberine family protein</fullName>
    </submittedName>
</protein>
<evidence type="ECO:0000256" key="1">
    <source>
        <dbReference type="SAM" id="MobiDB-lite"/>
    </source>
</evidence>
<organism evidence="2 3">
    <name type="scientific">Striga asiatica</name>
    <name type="common">Asiatic witchweed</name>
    <name type="synonym">Buchnera asiatica</name>
    <dbReference type="NCBI Taxonomy" id="4170"/>
    <lineage>
        <taxon>Eukaryota</taxon>
        <taxon>Viridiplantae</taxon>
        <taxon>Streptophyta</taxon>
        <taxon>Embryophyta</taxon>
        <taxon>Tracheophyta</taxon>
        <taxon>Spermatophyta</taxon>
        <taxon>Magnoliopsida</taxon>
        <taxon>eudicotyledons</taxon>
        <taxon>Gunneridae</taxon>
        <taxon>Pentapetalae</taxon>
        <taxon>asterids</taxon>
        <taxon>lamiids</taxon>
        <taxon>Lamiales</taxon>
        <taxon>Orobanchaceae</taxon>
        <taxon>Buchnereae</taxon>
        <taxon>Striga</taxon>
    </lineage>
</organism>
<comment type="caution">
    <text evidence="2">The sequence shown here is derived from an EMBL/GenBank/DDBJ whole genome shotgun (WGS) entry which is preliminary data.</text>
</comment>
<dbReference type="EMBL" id="BKCP01004861">
    <property type="protein sequence ID" value="GER34269.1"/>
    <property type="molecule type" value="Genomic_DNA"/>
</dbReference>
<feature type="region of interest" description="Disordered" evidence="1">
    <location>
        <begin position="71"/>
        <end position="96"/>
    </location>
</feature>
<accession>A0A5A7PNE3</accession>
<dbReference type="OrthoDB" id="261426at2759"/>
<sequence length="217" mass="24659">MCLGEVQFIPTPITRVLLSATKAQSSIGSPLATLFPSLEVKENQAAYLGWSQMQSNRPPTQPKPEPFYGLKVKPTYTLNHPPDKRHSSQQMQQPRLDKHVSVSGEFLLPRKASVGKLKLIQLTPEDDVDILLQRAKIVTHRNKIAIKLNRKVIPFLEGEALSTPQRIIEVSPVPLELRRKSPVDDGGAAALPQKFGHQRGRRIFCERDWWVERRWHV</sequence>
<gene>
    <name evidence="2" type="ORF">STAS_10475</name>
</gene>